<dbReference type="EMBL" id="BOLY01000003">
    <property type="protein sequence ID" value="GIZ42631.1"/>
    <property type="molecule type" value="Genomic_DNA"/>
</dbReference>
<accession>A0A9P3FCT0</accession>
<keyword evidence="3" id="KW-0808">Transferase</keyword>
<feature type="compositionally biased region" description="Basic and acidic residues" evidence="4">
    <location>
        <begin position="405"/>
        <end position="419"/>
    </location>
</feature>
<feature type="region of interest" description="Disordered" evidence="4">
    <location>
        <begin position="405"/>
        <end position="430"/>
    </location>
</feature>
<organism evidence="5 6">
    <name type="scientific">Cercospora kikuchii</name>
    <dbReference type="NCBI Taxonomy" id="84275"/>
    <lineage>
        <taxon>Eukaryota</taxon>
        <taxon>Fungi</taxon>
        <taxon>Dikarya</taxon>
        <taxon>Ascomycota</taxon>
        <taxon>Pezizomycotina</taxon>
        <taxon>Dothideomycetes</taxon>
        <taxon>Dothideomycetidae</taxon>
        <taxon>Mycosphaerellales</taxon>
        <taxon>Mycosphaerellaceae</taxon>
        <taxon>Cercospora</taxon>
    </lineage>
</organism>
<dbReference type="Proteomes" id="UP000825890">
    <property type="component" value="Unassembled WGS sequence"/>
</dbReference>
<protein>
    <recommendedName>
        <fullName evidence="7">Glycosyltransferase family 25 protein</fullName>
    </recommendedName>
</protein>
<comment type="similarity">
    <text evidence="1">Belongs to the glycosyltransferase 25 family.</text>
</comment>
<evidence type="ECO:0008006" key="7">
    <source>
        <dbReference type="Google" id="ProtNLM"/>
    </source>
</evidence>
<dbReference type="GeneID" id="68291466"/>
<evidence type="ECO:0000256" key="4">
    <source>
        <dbReference type="SAM" id="MobiDB-lite"/>
    </source>
</evidence>
<dbReference type="PANTHER" id="PTHR10730:SF53">
    <property type="entry name" value="GLYCOSYLTRANSFERASE 25 FAMILY MEMBER"/>
    <property type="match status" value="1"/>
</dbReference>
<dbReference type="PANTHER" id="PTHR10730">
    <property type="entry name" value="PROCOLLAGEN-LYSINE,2-OXOGLUTARATE 5-DIOXYGENASE/GLYCOSYLTRANSFERASE 25 FAMILY MEMBER"/>
    <property type="match status" value="1"/>
</dbReference>
<proteinExistence type="inferred from homology"/>
<evidence type="ECO:0000256" key="3">
    <source>
        <dbReference type="ARBA" id="ARBA00022679"/>
    </source>
</evidence>
<evidence type="ECO:0000256" key="1">
    <source>
        <dbReference type="ARBA" id="ARBA00006721"/>
    </source>
</evidence>
<keyword evidence="2" id="KW-0328">Glycosyltransferase</keyword>
<evidence type="ECO:0000313" key="5">
    <source>
        <dbReference type="EMBL" id="GIZ42631.1"/>
    </source>
</evidence>
<name>A0A9P3FCT0_9PEZI</name>
<gene>
    <name evidence="5" type="ORF">CKM354_000589100</name>
</gene>
<dbReference type="InterPro" id="IPR050757">
    <property type="entry name" value="Collagen_mod_GT25"/>
</dbReference>
<evidence type="ECO:0000313" key="6">
    <source>
        <dbReference type="Proteomes" id="UP000825890"/>
    </source>
</evidence>
<dbReference type="AlphaFoldDB" id="A0A9P3FCT0"/>
<comment type="caution">
    <text evidence="5">The sequence shown here is derived from an EMBL/GenBank/DDBJ whole genome shotgun (WGS) entry which is preliminary data.</text>
</comment>
<sequence>MSSLSGPLLPMKAEEDRSRLNMMPAFLANPSTTFTKKTIRVAGAALALVLLLFLFTSTAYAPSSISYYHSSPAGEKLYDDILNQTLGFEKLYSIIMPSRTDLRDSLQLAAALTDLKIDIVDGKTAPRDPKAFPPHADHFGTNNSAIGAWRAHMDVLRMIVEHNISSAIVMESDVDWDYRIKQQMQGFARASRLLQQPDAHNSWFEDGDRPIHPLPTNSPYGDDWDLLWLGHCGVDLPSPGGHIPIGRAAYHDTTVPPIEKMKLRGKFENELKEAYGESTRIVSHTADPLCSIAYAVSQRGARKFLYEMGVHRLSAAADLMFAWACDGVHGRKMHNCLTVNPQIFNQHRAAGPMSKASNIQHYKGKIRHSSTENVMYGTKVNFEALINGRPEAEFIEWGHDWSREDAEAEKAEAAKEKKKQEKHKHEKTGQ</sequence>
<evidence type="ECO:0000256" key="2">
    <source>
        <dbReference type="ARBA" id="ARBA00022676"/>
    </source>
</evidence>
<feature type="compositionally biased region" description="Basic residues" evidence="4">
    <location>
        <begin position="420"/>
        <end position="430"/>
    </location>
</feature>
<reference evidence="5 6" key="1">
    <citation type="submission" date="2021-01" db="EMBL/GenBank/DDBJ databases">
        <title>Cercospora kikuchii MAFF 305040 whole genome shotgun sequence.</title>
        <authorList>
            <person name="Kashiwa T."/>
            <person name="Suzuki T."/>
        </authorList>
    </citation>
    <scope>NUCLEOTIDE SEQUENCE [LARGE SCALE GENOMIC DNA]</scope>
    <source>
        <strain evidence="5 6">MAFF 305040</strain>
    </source>
</reference>
<dbReference type="OrthoDB" id="47375at2759"/>
<keyword evidence="6" id="KW-1185">Reference proteome</keyword>
<dbReference type="RefSeq" id="XP_044657118.1">
    <property type="nucleotide sequence ID" value="XM_044801183.1"/>
</dbReference>
<dbReference type="GO" id="GO:0016740">
    <property type="term" value="F:transferase activity"/>
    <property type="evidence" value="ECO:0007669"/>
    <property type="project" value="UniProtKB-KW"/>
</dbReference>